<dbReference type="GO" id="GO:0006629">
    <property type="term" value="P:lipid metabolic process"/>
    <property type="evidence" value="ECO:0007669"/>
    <property type="project" value="InterPro"/>
</dbReference>
<dbReference type="InterPro" id="IPR012171">
    <property type="entry name" value="Fatty_acid_desaturase"/>
</dbReference>
<feature type="transmembrane region" description="Helical" evidence="1">
    <location>
        <begin position="223"/>
        <end position="243"/>
    </location>
</feature>
<keyword evidence="1" id="KW-1133">Transmembrane helix</keyword>
<dbReference type="Proteomes" id="UP000697710">
    <property type="component" value="Unassembled WGS sequence"/>
</dbReference>
<keyword evidence="1" id="KW-0472">Membrane</keyword>
<dbReference type="AlphaFoldDB" id="A0A956M1F2"/>
<protein>
    <submittedName>
        <fullName evidence="3">Fatty acid desaturase</fullName>
    </submittedName>
</protein>
<dbReference type="InterPro" id="IPR005804">
    <property type="entry name" value="FA_desaturase_dom"/>
</dbReference>
<feature type="transmembrane region" description="Helical" evidence="1">
    <location>
        <begin position="42"/>
        <end position="62"/>
    </location>
</feature>
<feature type="transmembrane region" description="Helical" evidence="1">
    <location>
        <begin position="201"/>
        <end position="218"/>
    </location>
</feature>
<evidence type="ECO:0000256" key="1">
    <source>
        <dbReference type="SAM" id="Phobius"/>
    </source>
</evidence>
<feature type="transmembrane region" description="Helical" evidence="1">
    <location>
        <begin position="68"/>
        <end position="89"/>
    </location>
</feature>
<keyword evidence="1" id="KW-0812">Transmembrane</keyword>
<organism evidence="3 4">
    <name type="scientific">Eiseniibacteriota bacterium</name>
    <dbReference type="NCBI Taxonomy" id="2212470"/>
    <lineage>
        <taxon>Bacteria</taxon>
        <taxon>Candidatus Eiseniibacteriota</taxon>
    </lineage>
</organism>
<comment type="caution">
    <text evidence="3">The sequence shown here is derived from an EMBL/GenBank/DDBJ whole genome shotgun (WGS) entry which is preliminary data.</text>
</comment>
<accession>A0A956M1F2</accession>
<name>A0A956M1F2_UNCEI</name>
<reference evidence="3" key="1">
    <citation type="submission" date="2020-04" db="EMBL/GenBank/DDBJ databases">
        <authorList>
            <person name="Zhang T."/>
        </authorList>
    </citation>
    <scope>NUCLEOTIDE SEQUENCE</scope>
    <source>
        <strain evidence="3">HKST-UBA01</strain>
    </source>
</reference>
<sequence length="349" mass="40967">MRVQAGGIRATRSSVNRTIGVATQTAWRQVVKKFERPHHGRAIWQIINSFGPYFILWALMVWSFSISYWLTLALMVPAVGFLIRIFIIFHDCCHGSFFRSARANEVVGTVGGLLTFTPYRYWRFTHAVHHATAGNLDYRGVGDVWTMTLAEYEAASFWTRLGFRLYRNPIVMFGLAPFYMFFIHNRFAIPRYGWRRQLSVQQTNLLLLGVLLVAARTIGLERYLLIQVPLMMLAGALGIWLFYVQHQFDGVYWERDKEWSYLETALQGSSFYKLPRVLQFFTGNIGFHHVHHLSPRIPNYYLEPCHQSDELFRNVTPLRVRESLRCLRYRVWDEKRRKLVGLRPLGFLF</sequence>
<reference evidence="3" key="2">
    <citation type="journal article" date="2021" name="Microbiome">
        <title>Successional dynamics and alternative stable states in a saline activated sludge microbial community over 9 years.</title>
        <authorList>
            <person name="Wang Y."/>
            <person name="Ye J."/>
            <person name="Ju F."/>
            <person name="Liu L."/>
            <person name="Boyd J.A."/>
            <person name="Deng Y."/>
            <person name="Parks D.H."/>
            <person name="Jiang X."/>
            <person name="Yin X."/>
            <person name="Woodcroft B.J."/>
            <person name="Tyson G.W."/>
            <person name="Hugenholtz P."/>
            <person name="Polz M.F."/>
            <person name="Zhang T."/>
        </authorList>
    </citation>
    <scope>NUCLEOTIDE SEQUENCE</scope>
    <source>
        <strain evidence="3">HKST-UBA01</strain>
    </source>
</reference>
<dbReference type="PANTHER" id="PTHR19353:SF73">
    <property type="entry name" value="FATTY ACID DESATURASE"/>
    <property type="match status" value="1"/>
</dbReference>
<dbReference type="GO" id="GO:0016020">
    <property type="term" value="C:membrane"/>
    <property type="evidence" value="ECO:0007669"/>
    <property type="project" value="TreeGrafter"/>
</dbReference>
<proteinExistence type="predicted"/>
<gene>
    <name evidence="3" type="ORF">KC729_17090</name>
</gene>
<evidence type="ECO:0000259" key="2">
    <source>
        <dbReference type="Pfam" id="PF00487"/>
    </source>
</evidence>
<dbReference type="EMBL" id="JAGQHR010000682">
    <property type="protein sequence ID" value="MCA9729406.1"/>
    <property type="molecule type" value="Genomic_DNA"/>
</dbReference>
<dbReference type="GO" id="GO:0016717">
    <property type="term" value="F:oxidoreductase activity, acting on paired donors, with oxidation of a pair of donors resulting in the reduction of molecular oxygen to two molecules of water"/>
    <property type="evidence" value="ECO:0007669"/>
    <property type="project" value="TreeGrafter"/>
</dbReference>
<evidence type="ECO:0000313" key="4">
    <source>
        <dbReference type="Proteomes" id="UP000697710"/>
    </source>
</evidence>
<dbReference type="PANTHER" id="PTHR19353">
    <property type="entry name" value="FATTY ACID DESATURASE 2"/>
    <property type="match status" value="1"/>
</dbReference>
<evidence type="ECO:0000313" key="3">
    <source>
        <dbReference type="EMBL" id="MCA9729406.1"/>
    </source>
</evidence>
<feature type="domain" description="Fatty acid desaturase" evidence="2">
    <location>
        <begin position="69"/>
        <end position="307"/>
    </location>
</feature>
<dbReference type="Pfam" id="PF00487">
    <property type="entry name" value="FA_desaturase"/>
    <property type="match status" value="1"/>
</dbReference>
<feature type="transmembrane region" description="Helical" evidence="1">
    <location>
        <begin position="170"/>
        <end position="189"/>
    </location>
</feature>
<dbReference type="CDD" id="cd03507">
    <property type="entry name" value="Delta12-FADS-like"/>
    <property type="match status" value="1"/>
</dbReference>